<evidence type="ECO:0000256" key="6">
    <source>
        <dbReference type="SAM" id="SignalP"/>
    </source>
</evidence>
<comment type="catalytic activity">
    <reaction evidence="1">
        <text>[protein]-peptidylproline (omega=180) = [protein]-peptidylproline (omega=0)</text>
        <dbReference type="Rhea" id="RHEA:16237"/>
        <dbReference type="Rhea" id="RHEA-COMP:10747"/>
        <dbReference type="Rhea" id="RHEA-COMP:10748"/>
        <dbReference type="ChEBI" id="CHEBI:83833"/>
        <dbReference type="ChEBI" id="CHEBI:83834"/>
        <dbReference type="EC" id="5.2.1.8"/>
    </reaction>
</comment>
<reference evidence="8" key="1">
    <citation type="submission" date="2023-07" db="EMBL/GenBank/DDBJ databases">
        <title>Gilvimarinus algae sp. nov., isolated from the surface of Kelp.</title>
        <authorList>
            <person name="Sun Y.Y."/>
            <person name="Gong Y."/>
            <person name="Du Z.J."/>
        </authorList>
    </citation>
    <scope>NUCLEOTIDE SEQUENCE</scope>
    <source>
        <strain evidence="8">SDUM040014</strain>
    </source>
</reference>
<feature type="chain" id="PRO_5046509484" description="peptidylprolyl isomerase" evidence="6">
    <location>
        <begin position="25"/>
        <end position="310"/>
    </location>
</feature>
<evidence type="ECO:0000313" key="9">
    <source>
        <dbReference type="Proteomes" id="UP001168380"/>
    </source>
</evidence>
<gene>
    <name evidence="8" type="ORF">QWI16_15420</name>
</gene>
<dbReference type="PANTHER" id="PTHR47245:SF2">
    <property type="entry name" value="PEPTIDYL-PROLYL CIS-TRANS ISOMERASE HP_0175-RELATED"/>
    <property type="match status" value="1"/>
</dbReference>
<proteinExistence type="inferred from homology"/>
<evidence type="ECO:0000256" key="4">
    <source>
        <dbReference type="ARBA" id="ARBA00023110"/>
    </source>
</evidence>
<dbReference type="PROSITE" id="PS50198">
    <property type="entry name" value="PPIC_PPIASE_2"/>
    <property type="match status" value="1"/>
</dbReference>
<feature type="domain" description="PpiC" evidence="7">
    <location>
        <begin position="140"/>
        <end position="239"/>
    </location>
</feature>
<evidence type="ECO:0000256" key="1">
    <source>
        <dbReference type="ARBA" id="ARBA00000971"/>
    </source>
</evidence>
<dbReference type="Gene3D" id="3.10.50.40">
    <property type="match status" value="1"/>
</dbReference>
<sequence>MSARRFGLVLAVVMMPALAVSVYAEDEILAQYGDITVTQEDMQRYVDFYLPPEDQAKALEGNFHQYVGNILMMRELARRAQKEDVGADAEQLAWQQEYQAVVWRVKAYQEHAIAEAQKNVDWEARARELYIAEPERFISPDKVDAAHILVQPKGRTDEEALKLIADVREKALAGESFAKLAEQFSEDKGSSAKGGNLGEFEASQMVPEFADAAFALNEPGAISDVVKTQFGYHVILLNKKVPGAKRPFEEIKPKLIEELQRNLAKRTVDNMLADLRTEAYSQQLNIEAANEFRAKYGLKPLPALDSAADQ</sequence>
<comment type="similarity">
    <text evidence="2">Belongs to the PpiC/parvulin rotamase family.</text>
</comment>
<keyword evidence="5 8" id="KW-0413">Isomerase</keyword>
<evidence type="ECO:0000256" key="5">
    <source>
        <dbReference type="PROSITE-ProRule" id="PRU00278"/>
    </source>
</evidence>
<dbReference type="PROSITE" id="PS01096">
    <property type="entry name" value="PPIC_PPIASE_1"/>
    <property type="match status" value="1"/>
</dbReference>
<evidence type="ECO:0000259" key="7">
    <source>
        <dbReference type="PROSITE" id="PS50198"/>
    </source>
</evidence>
<dbReference type="InterPro" id="IPR046357">
    <property type="entry name" value="PPIase_dom_sf"/>
</dbReference>
<dbReference type="GO" id="GO:0016853">
    <property type="term" value="F:isomerase activity"/>
    <property type="evidence" value="ECO:0007669"/>
    <property type="project" value="UniProtKB-KW"/>
</dbReference>
<dbReference type="SUPFAM" id="SSF54534">
    <property type="entry name" value="FKBP-like"/>
    <property type="match status" value="1"/>
</dbReference>
<protein>
    <recommendedName>
        <fullName evidence="3">peptidylprolyl isomerase</fullName>
        <ecNumber evidence="3">5.2.1.8</ecNumber>
    </recommendedName>
</protein>
<keyword evidence="6" id="KW-0732">Signal</keyword>
<keyword evidence="4 5" id="KW-0697">Rotamase</keyword>
<dbReference type="EMBL" id="JAULRT010000062">
    <property type="protein sequence ID" value="MDO3383570.1"/>
    <property type="molecule type" value="Genomic_DNA"/>
</dbReference>
<dbReference type="InterPro" id="IPR023058">
    <property type="entry name" value="PPIase_PpiC_CS"/>
</dbReference>
<dbReference type="EC" id="5.2.1.8" evidence="3"/>
<dbReference type="Proteomes" id="UP001168380">
    <property type="component" value="Unassembled WGS sequence"/>
</dbReference>
<comment type="caution">
    <text evidence="8">The sequence shown here is derived from an EMBL/GenBank/DDBJ whole genome shotgun (WGS) entry which is preliminary data.</text>
</comment>
<accession>A0ABT8THJ7</accession>
<evidence type="ECO:0000256" key="2">
    <source>
        <dbReference type="ARBA" id="ARBA00007656"/>
    </source>
</evidence>
<name>A0ABT8THJ7_9GAMM</name>
<dbReference type="RefSeq" id="WP_302714421.1">
    <property type="nucleotide sequence ID" value="NZ_JAULRT010000062.1"/>
</dbReference>
<dbReference type="Pfam" id="PF00639">
    <property type="entry name" value="Rotamase"/>
    <property type="match status" value="1"/>
</dbReference>
<evidence type="ECO:0000256" key="3">
    <source>
        <dbReference type="ARBA" id="ARBA00013194"/>
    </source>
</evidence>
<dbReference type="InterPro" id="IPR050245">
    <property type="entry name" value="PrsA_foldase"/>
</dbReference>
<dbReference type="InterPro" id="IPR000297">
    <property type="entry name" value="PPIase_PpiC"/>
</dbReference>
<keyword evidence="9" id="KW-1185">Reference proteome</keyword>
<dbReference type="PANTHER" id="PTHR47245">
    <property type="entry name" value="PEPTIDYLPROLYL ISOMERASE"/>
    <property type="match status" value="1"/>
</dbReference>
<evidence type="ECO:0000313" key="8">
    <source>
        <dbReference type="EMBL" id="MDO3383570.1"/>
    </source>
</evidence>
<organism evidence="8 9">
    <name type="scientific">Gilvimarinus algae</name>
    <dbReference type="NCBI Taxonomy" id="3058037"/>
    <lineage>
        <taxon>Bacteria</taxon>
        <taxon>Pseudomonadati</taxon>
        <taxon>Pseudomonadota</taxon>
        <taxon>Gammaproteobacteria</taxon>
        <taxon>Cellvibrionales</taxon>
        <taxon>Cellvibrionaceae</taxon>
        <taxon>Gilvimarinus</taxon>
    </lineage>
</organism>
<feature type="signal peptide" evidence="6">
    <location>
        <begin position="1"/>
        <end position="24"/>
    </location>
</feature>